<feature type="transmembrane region" description="Helical" evidence="1">
    <location>
        <begin position="88"/>
        <end position="107"/>
    </location>
</feature>
<protein>
    <submittedName>
        <fullName evidence="2">Uncharacterized protein</fullName>
    </submittedName>
</protein>
<accession>A0A816UEB1</accession>
<organism evidence="2 4">
    <name type="scientific">Rotaria magnacalcarata</name>
    <dbReference type="NCBI Taxonomy" id="392030"/>
    <lineage>
        <taxon>Eukaryota</taxon>
        <taxon>Metazoa</taxon>
        <taxon>Spiralia</taxon>
        <taxon>Gnathifera</taxon>
        <taxon>Rotifera</taxon>
        <taxon>Eurotatoria</taxon>
        <taxon>Bdelloidea</taxon>
        <taxon>Philodinida</taxon>
        <taxon>Philodinidae</taxon>
        <taxon>Rotaria</taxon>
    </lineage>
</organism>
<feature type="transmembrane region" description="Helical" evidence="1">
    <location>
        <begin position="113"/>
        <end position="135"/>
    </location>
</feature>
<dbReference type="Proteomes" id="UP000663856">
    <property type="component" value="Unassembled WGS sequence"/>
</dbReference>
<dbReference type="EMBL" id="CAJNRG010009320">
    <property type="protein sequence ID" value="CAF2112532.1"/>
    <property type="molecule type" value="Genomic_DNA"/>
</dbReference>
<proteinExistence type="predicted"/>
<gene>
    <name evidence="2" type="ORF">WKI299_LOCUS21718</name>
    <name evidence="3" type="ORF">XDN619_LOCUS21058</name>
</gene>
<evidence type="ECO:0000313" key="4">
    <source>
        <dbReference type="Proteomes" id="UP000663856"/>
    </source>
</evidence>
<evidence type="ECO:0000313" key="3">
    <source>
        <dbReference type="EMBL" id="CAF2112532.1"/>
    </source>
</evidence>
<keyword evidence="1" id="KW-0812">Transmembrane</keyword>
<evidence type="ECO:0000256" key="1">
    <source>
        <dbReference type="SAM" id="Phobius"/>
    </source>
</evidence>
<sequence>MMTSGVDPSACSCYPGSYHYVLCNKIKWSTLSICTALLMIIVYLSSGLYTLIDVTTMISMQSYDDTKYTTLWLIVSSSMMIFLDSISILIYFAIVILITILLCGIQLGKPWLLLVWSFIMIFMLLADGIVTLLSLREHQQQNYRSITQIKILYFVMIIRLIVSLCAIFVTVFHFRRVNKAQSEQMDRQRMLDRYNSEASSLSYYDSWAHSATFLNPSKDSIDDQYALNIPPRISLPRAKFDTLQHHSTSTMIDSHNQHSTNITQSHQRAIKRYADDFRYNIPIQERFHQQQ</sequence>
<keyword evidence="1" id="KW-0472">Membrane</keyword>
<dbReference type="EMBL" id="CAJNRF010009231">
    <property type="protein sequence ID" value="CAF2108041.1"/>
    <property type="molecule type" value="Genomic_DNA"/>
</dbReference>
<evidence type="ECO:0000313" key="2">
    <source>
        <dbReference type="EMBL" id="CAF2108041.1"/>
    </source>
</evidence>
<keyword evidence="1" id="KW-1133">Transmembrane helix</keyword>
<comment type="caution">
    <text evidence="2">The sequence shown here is derived from an EMBL/GenBank/DDBJ whole genome shotgun (WGS) entry which is preliminary data.</text>
</comment>
<dbReference type="AlphaFoldDB" id="A0A816UEB1"/>
<name>A0A816UEB1_9BILA</name>
<feature type="transmembrane region" description="Helical" evidence="1">
    <location>
        <begin position="28"/>
        <end position="52"/>
    </location>
</feature>
<feature type="transmembrane region" description="Helical" evidence="1">
    <location>
        <begin position="151"/>
        <end position="174"/>
    </location>
</feature>
<dbReference type="Proteomes" id="UP000663887">
    <property type="component" value="Unassembled WGS sequence"/>
</dbReference>
<reference evidence="2" key="1">
    <citation type="submission" date="2021-02" db="EMBL/GenBank/DDBJ databases">
        <authorList>
            <person name="Nowell W R."/>
        </authorList>
    </citation>
    <scope>NUCLEOTIDE SEQUENCE</scope>
</reference>